<evidence type="ECO:0000313" key="2">
    <source>
        <dbReference type="Proteomes" id="UP000032452"/>
    </source>
</evidence>
<dbReference type="AlphaFoldDB" id="A0A0D8ZQY4"/>
<sequence length="103" mass="11854">MNKVEIEIFSEEADVLEAKICSLLELLPPKVKIIINESLISYSTDIEYSNCSALEILKGEMTRLKDNRNYRKRTVSAEGEIEEFEFFNLLEKAGFSVFRKLNG</sequence>
<keyword evidence="2" id="KW-1185">Reference proteome</keyword>
<accession>A0A0D8ZQY4</accession>
<gene>
    <name evidence="1" type="ORF">UH38_22660</name>
</gene>
<comment type="caution">
    <text evidence="1">The sequence shown here is derived from an EMBL/GenBank/DDBJ whole genome shotgun (WGS) entry which is preliminary data.</text>
</comment>
<dbReference type="Proteomes" id="UP000032452">
    <property type="component" value="Unassembled WGS sequence"/>
</dbReference>
<name>A0A0D8ZQY4_9CYAN</name>
<proteinExistence type="predicted"/>
<protein>
    <submittedName>
        <fullName evidence="1">Uncharacterized protein</fullName>
    </submittedName>
</protein>
<reference evidence="1 2" key="1">
    <citation type="submission" date="2015-02" db="EMBL/GenBank/DDBJ databases">
        <title>Draft genome of a novel marine cyanobacterium (Chroococcales) isolated from South Atlantic Ocean.</title>
        <authorList>
            <person name="Rigonato J."/>
            <person name="Alvarenga D.O."/>
            <person name="Branco L.H."/>
            <person name="Varani A.M."/>
            <person name="Brandini F.P."/>
            <person name="Fiore M.F."/>
        </authorList>
    </citation>
    <scope>NUCLEOTIDE SEQUENCE [LARGE SCALE GENOMIC DNA]</scope>
    <source>
        <strain evidence="1 2">CENA595</strain>
    </source>
</reference>
<evidence type="ECO:0000313" key="1">
    <source>
        <dbReference type="EMBL" id="KJH69636.1"/>
    </source>
</evidence>
<dbReference type="RefSeq" id="WP_045056982.1">
    <property type="nucleotide sequence ID" value="NZ_CAWMDP010000036.1"/>
</dbReference>
<organism evidence="1 2">
    <name type="scientific">Aliterella atlantica CENA595</name>
    <dbReference type="NCBI Taxonomy" id="1618023"/>
    <lineage>
        <taxon>Bacteria</taxon>
        <taxon>Bacillati</taxon>
        <taxon>Cyanobacteriota</taxon>
        <taxon>Cyanophyceae</taxon>
        <taxon>Chroococcidiopsidales</taxon>
        <taxon>Aliterellaceae</taxon>
        <taxon>Aliterella</taxon>
    </lineage>
</organism>
<dbReference type="EMBL" id="JYON01000037">
    <property type="protein sequence ID" value="KJH69636.1"/>
    <property type="molecule type" value="Genomic_DNA"/>
</dbReference>